<feature type="compositionally biased region" description="Polar residues" evidence="1">
    <location>
        <begin position="431"/>
        <end position="452"/>
    </location>
</feature>
<keyword evidence="7" id="KW-1185">Reference proteome</keyword>
<proteinExistence type="predicted"/>
<evidence type="ECO:0000259" key="4">
    <source>
        <dbReference type="Pfam" id="PF16586"/>
    </source>
</evidence>
<dbReference type="Pfam" id="PF12904">
    <property type="entry name" value="Collagen_bind_2"/>
    <property type="match status" value="1"/>
</dbReference>
<feature type="domain" description="Gylcosyl hydrolase 115 C-terminal" evidence="5">
    <location>
        <begin position="40"/>
        <end position="239"/>
    </location>
</feature>
<dbReference type="Gene3D" id="3.20.20.80">
    <property type="entry name" value="Glycosidases"/>
    <property type="match status" value="1"/>
</dbReference>
<dbReference type="Gene3D" id="2.60.120.1620">
    <property type="match status" value="1"/>
</dbReference>
<evidence type="ECO:0000313" key="6">
    <source>
        <dbReference type="EMBL" id="QDV82485.1"/>
    </source>
</evidence>
<keyword evidence="2" id="KW-0732">Signal</keyword>
<accession>A0ABX5XKG9</accession>
<evidence type="ECO:0000259" key="3">
    <source>
        <dbReference type="Pfam" id="PF12904"/>
    </source>
</evidence>
<feature type="compositionally biased region" description="Low complexity" evidence="1">
    <location>
        <begin position="255"/>
        <end position="276"/>
    </location>
</feature>
<feature type="signal peptide" evidence="2">
    <location>
        <begin position="1"/>
        <end position="30"/>
    </location>
</feature>
<dbReference type="Proteomes" id="UP000318081">
    <property type="component" value="Chromosome"/>
</dbReference>
<name>A0ABX5XKG9_9BACT</name>
<feature type="domain" description="Putative collagen-binding" evidence="3">
    <location>
        <begin position="976"/>
        <end position="1062"/>
    </location>
</feature>
<sequence>MMRRTTRLNPHIATTWLLFVAAVSAASAQAQQPIVDESVVFAEQDGLVAVEAEHFFKQTANDVRAFYLTHADSTLSITPDGDPSHVAGASGGAYLEILPDTRRTHGDKLIRGTNFSPEPGAMAVLHYKVDISTPGTYYVWVRAHSTGSEDNGLHVGIDGTWPESGQRLQWCEGKQTWRWESKQRTEKQHCGEPYKIFLEINEPGEHVIHFSMREDGFEFDKFLMTTEREFPRPSGAGPQPRVKRGTLPKAFPLVAAPRSDTASTTTAPTAPASSASGDRASLKLTAAEFAEGNKSGYYLDQGKWLAINPDQHKRASSAKTFPFPTGRYNVTLETVGENDGQSSYEVSVDETKIGQYTNPLADAMYKEGKAFHKTWKNVPITEGAMIGVSSTIGSKDGQEFSRARWAAVAFTAADAATAQSIAPVLANQAAQPQHVATGNSKSSPTKPSSDQPLQLPRGKDGDGSVNVSGELKQWHKVTLDVNGPYAHEKDNQPNPFTDYRMTVQLKHSGGTHYTVPGYFAADGNAGNTSAESGTTWRVHFAPDQTGQWTYTVSFHQGELAALDSNVSSEPVAPFDGISGTFTVAESDKSGRDLRGQGRLTYVGKHYLQFAGSKKYFLKVGADAPETLLAYADFDNTIAGNPKKAPVKTWAPHVQDWKDGDPTWGDGKGKGLIGAVNYLSGKGCNAFSFLTYNAGGDGDNVWPFIQREDKLHYDCSKLDQWGTVFDHGTAKGMYLHFKLQETENDDHNKHKASGGVPESLDGGDLGSQRKLYCRELIARYGHNLALNWNLGEENTQSTEQQQAMINYIAELDAFGHNIVVHTFPSQQDQVYRPLLGDRSKLTGVSLQNSSLETTHAQTVKWVFESAKAGKPWIVAFDESGSAAHAQCPDLGYKGFDGHDRTGKMAYTQHKVRKQTLWGTLMGGGAGNEYYFGYQFDENDIVCEDWRSRDQSWDYCRIAIGFFHDHQIPFWEMKNADELIGNPDRKPTKYCFAKADDTYLVYLCDGGSSTLDLSGTAADYGVRWFNPRDGGALQSGSTTSVAGGGTVSLGKAPSDPDQDWLVVIKKK</sequence>
<dbReference type="InterPro" id="IPR024749">
    <property type="entry name" value="Collagen-bd_put"/>
</dbReference>
<evidence type="ECO:0000259" key="5">
    <source>
        <dbReference type="Pfam" id="PF17829"/>
    </source>
</evidence>
<organism evidence="6 7">
    <name type="scientific">Stieleria magnilauensis</name>
    <dbReference type="NCBI Taxonomy" id="2527963"/>
    <lineage>
        <taxon>Bacteria</taxon>
        <taxon>Pseudomonadati</taxon>
        <taxon>Planctomycetota</taxon>
        <taxon>Planctomycetia</taxon>
        <taxon>Pirellulales</taxon>
        <taxon>Pirellulaceae</taxon>
        <taxon>Stieleria</taxon>
    </lineage>
</organism>
<dbReference type="InterPro" id="IPR041437">
    <property type="entry name" value="GH115_C"/>
</dbReference>
<dbReference type="InterPro" id="IPR013783">
    <property type="entry name" value="Ig-like_fold"/>
</dbReference>
<gene>
    <name evidence="6" type="ORF">TBK1r_14150</name>
</gene>
<reference evidence="6 7" key="1">
    <citation type="submission" date="2019-02" db="EMBL/GenBank/DDBJ databases">
        <title>Deep-cultivation of Planctomycetes and their phenomic and genomic characterization uncovers novel biology.</title>
        <authorList>
            <person name="Wiegand S."/>
            <person name="Jogler M."/>
            <person name="Boedeker C."/>
            <person name="Pinto D."/>
            <person name="Vollmers J."/>
            <person name="Rivas-Marin E."/>
            <person name="Kohn T."/>
            <person name="Peeters S.H."/>
            <person name="Heuer A."/>
            <person name="Rast P."/>
            <person name="Oberbeckmann S."/>
            <person name="Bunk B."/>
            <person name="Jeske O."/>
            <person name="Meyerdierks A."/>
            <person name="Storesund J.E."/>
            <person name="Kallscheuer N."/>
            <person name="Luecker S."/>
            <person name="Lage O.M."/>
            <person name="Pohl T."/>
            <person name="Merkel B.J."/>
            <person name="Hornburger P."/>
            <person name="Mueller R.-W."/>
            <person name="Bruemmer F."/>
            <person name="Labrenz M."/>
            <person name="Spormann A.M."/>
            <person name="Op den Camp H."/>
            <person name="Overmann J."/>
            <person name="Amann R."/>
            <person name="Jetten M.S.M."/>
            <person name="Mascher T."/>
            <person name="Medema M.H."/>
            <person name="Devos D.P."/>
            <person name="Kaster A.-K."/>
            <person name="Ovreas L."/>
            <person name="Rohde M."/>
            <person name="Galperin M.Y."/>
            <person name="Jogler C."/>
        </authorList>
    </citation>
    <scope>NUCLEOTIDE SEQUENCE [LARGE SCALE GENOMIC DNA]</scope>
    <source>
        <strain evidence="6 7">TBK1r</strain>
    </source>
</reference>
<dbReference type="Gene3D" id="2.60.40.10">
    <property type="entry name" value="Immunoglobulins"/>
    <property type="match status" value="1"/>
</dbReference>
<dbReference type="EMBL" id="CP036432">
    <property type="protein sequence ID" value="QDV82485.1"/>
    <property type="molecule type" value="Genomic_DNA"/>
</dbReference>
<dbReference type="Pfam" id="PF16586">
    <property type="entry name" value="DUF5060"/>
    <property type="match status" value="1"/>
</dbReference>
<evidence type="ECO:0008006" key="8">
    <source>
        <dbReference type="Google" id="ProtNLM"/>
    </source>
</evidence>
<feature type="chain" id="PRO_5046208324" description="DUF5060 domain-containing protein" evidence="2">
    <location>
        <begin position="31"/>
        <end position="1065"/>
    </location>
</feature>
<feature type="domain" description="DUF5060" evidence="4">
    <location>
        <begin position="471"/>
        <end position="554"/>
    </location>
</feature>
<evidence type="ECO:0000256" key="2">
    <source>
        <dbReference type="SAM" id="SignalP"/>
    </source>
</evidence>
<evidence type="ECO:0000313" key="7">
    <source>
        <dbReference type="Proteomes" id="UP000318081"/>
    </source>
</evidence>
<protein>
    <recommendedName>
        <fullName evidence="8">DUF5060 domain-containing protein</fullName>
    </recommendedName>
</protein>
<dbReference type="Pfam" id="PF17829">
    <property type="entry name" value="GH115_C"/>
    <property type="match status" value="1"/>
</dbReference>
<feature type="region of interest" description="Disordered" evidence="1">
    <location>
        <begin position="255"/>
        <end position="278"/>
    </location>
</feature>
<dbReference type="InterPro" id="IPR032260">
    <property type="entry name" value="DUF5060"/>
</dbReference>
<dbReference type="RefSeq" id="WP_419581053.1">
    <property type="nucleotide sequence ID" value="NZ_CP036432.1"/>
</dbReference>
<evidence type="ECO:0000256" key="1">
    <source>
        <dbReference type="SAM" id="MobiDB-lite"/>
    </source>
</evidence>
<feature type="region of interest" description="Disordered" evidence="1">
    <location>
        <begin position="431"/>
        <end position="467"/>
    </location>
</feature>